<evidence type="ECO:0000256" key="2">
    <source>
        <dbReference type="ARBA" id="ARBA00022723"/>
    </source>
</evidence>
<evidence type="ECO:0000259" key="5">
    <source>
        <dbReference type="PROSITE" id="PS50222"/>
    </source>
</evidence>
<dbReference type="InterPro" id="IPR028846">
    <property type="entry name" value="Recoverin"/>
</dbReference>
<feature type="domain" description="EF-hand" evidence="5">
    <location>
        <begin position="101"/>
        <end position="136"/>
    </location>
</feature>
<evidence type="ECO:0000313" key="6">
    <source>
        <dbReference type="EMBL" id="CAF3489229.1"/>
    </source>
</evidence>
<dbReference type="InterPro" id="IPR018247">
    <property type="entry name" value="EF_Hand_1_Ca_BS"/>
</dbReference>
<sequence>MGNKEGKEIGAELDDETIARLTKNTSYTADQIHQWHAAFLRDCPKGKLTSRQFTEVYKKFYPEFEAEKYSSQVFRTFDMDNNGYIDFVEFLLAVNVNSNGDTRDKLGLAFDIYDINGNGNIDKKEMTKVITAIYDLLGEENRKGDNSPENRVKRIMDKLDLNDDKNISRDEFVEGCLKDDILRQLLAPNV</sequence>
<feature type="domain" description="EF-hand" evidence="5">
    <location>
        <begin position="65"/>
        <end position="100"/>
    </location>
</feature>
<dbReference type="FunFam" id="1.10.238.10:FF:000009">
    <property type="entry name" value="Visinin-like protein 1"/>
    <property type="match status" value="1"/>
</dbReference>
<gene>
    <name evidence="6" type="ORF">OKA104_LOCUS817</name>
</gene>
<dbReference type="PROSITE" id="PS50222">
    <property type="entry name" value="EF_HAND_2"/>
    <property type="match status" value="3"/>
</dbReference>
<dbReference type="Pfam" id="PF13833">
    <property type="entry name" value="EF-hand_8"/>
    <property type="match status" value="1"/>
</dbReference>
<dbReference type="Proteomes" id="UP000663881">
    <property type="component" value="Unassembled WGS sequence"/>
</dbReference>
<proteinExistence type="inferred from homology"/>
<accession>A0A818GEW6</accession>
<dbReference type="AlphaFoldDB" id="A0A818GEW6"/>
<dbReference type="PANTHER" id="PTHR23055:SF69">
    <property type="entry name" value="NEURONAL CALCIUM SENSOR 2"/>
    <property type="match status" value="1"/>
</dbReference>
<dbReference type="SUPFAM" id="SSF47473">
    <property type="entry name" value="EF-hand"/>
    <property type="match status" value="1"/>
</dbReference>
<dbReference type="PANTHER" id="PTHR23055">
    <property type="entry name" value="CALCIUM BINDING PROTEINS"/>
    <property type="match status" value="1"/>
</dbReference>
<dbReference type="Gene3D" id="1.10.238.10">
    <property type="entry name" value="EF-hand"/>
    <property type="match status" value="2"/>
</dbReference>
<dbReference type="Pfam" id="PF13499">
    <property type="entry name" value="EF-hand_7"/>
    <property type="match status" value="1"/>
</dbReference>
<keyword evidence="2" id="KW-0479">Metal-binding</keyword>
<protein>
    <recommendedName>
        <fullName evidence="5">EF-hand domain-containing protein</fullName>
    </recommendedName>
</protein>
<comment type="caution">
    <text evidence="6">The sequence shown here is derived from an EMBL/GenBank/DDBJ whole genome shotgun (WGS) entry which is preliminary data.</text>
</comment>
<dbReference type="InterPro" id="IPR011992">
    <property type="entry name" value="EF-hand-dom_pair"/>
</dbReference>
<evidence type="ECO:0000256" key="1">
    <source>
        <dbReference type="ARBA" id="ARBA00006049"/>
    </source>
</evidence>
<dbReference type="PRINTS" id="PR00450">
    <property type="entry name" value="RECOVERIN"/>
</dbReference>
<evidence type="ECO:0000313" key="7">
    <source>
        <dbReference type="Proteomes" id="UP000663881"/>
    </source>
</evidence>
<name>A0A818GEW6_9BILA</name>
<dbReference type="EMBL" id="CAJOAY010000017">
    <property type="protein sequence ID" value="CAF3489229.1"/>
    <property type="molecule type" value="Genomic_DNA"/>
</dbReference>
<reference evidence="6" key="1">
    <citation type="submission" date="2021-02" db="EMBL/GenBank/DDBJ databases">
        <authorList>
            <person name="Nowell W R."/>
        </authorList>
    </citation>
    <scope>NUCLEOTIDE SEQUENCE</scope>
</reference>
<evidence type="ECO:0000256" key="3">
    <source>
        <dbReference type="ARBA" id="ARBA00022737"/>
    </source>
</evidence>
<dbReference type="InterPro" id="IPR002048">
    <property type="entry name" value="EF_hand_dom"/>
</dbReference>
<feature type="domain" description="EF-hand" evidence="5">
    <location>
        <begin position="147"/>
        <end position="182"/>
    </location>
</feature>
<dbReference type="PROSITE" id="PS00018">
    <property type="entry name" value="EF_HAND_1"/>
    <property type="match status" value="3"/>
</dbReference>
<dbReference type="CDD" id="cd00051">
    <property type="entry name" value="EFh"/>
    <property type="match status" value="2"/>
</dbReference>
<keyword evidence="3" id="KW-0677">Repeat</keyword>
<comment type="similarity">
    <text evidence="1">Belongs to the recoverin family.</text>
</comment>
<evidence type="ECO:0000256" key="4">
    <source>
        <dbReference type="ARBA" id="ARBA00022837"/>
    </source>
</evidence>
<keyword evidence="4" id="KW-0106">Calcium</keyword>
<dbReference type="SMART" id="SM00054">
    <property type="entry name" value="EFh"/>
    <property type="match status" value="3"/>
</dbReference>
<dbReference type="GO" id="GO:0005509">
    <property type="term" value="F:calcium ion binding"/>
    <property type="evidence" value="ECO:0007669"/>
    <property type="project" value="InterPro"/>
</dbReference>
<organism evidence="6 7">
    <name type="scientific">Adineta steineri</name>
    <dbReference type="NCBI Taxonomy" id="433720"/>
    <lineage>
        <taxon>Eukaryota</taxon>
        <taxon>Metazoa</taxon>
        <taxon>Spiralia</taxon>
        <taxon>Gnathifera</taxon>
        <taxon>Rotifera</taxon>
        <taxon>Eurotatoria</taxon>
        <taxon>Bdelloidea</taxon>
        <taxon>Adinetida</taxon>
        <taxon>Adinetidae</taxon>
        <taxon>Adineta</taxon>
    </lineage>
</organism>